<dbReference type="Gene3D" id="1.20.1600.10">
    <property type="entry name" value="Outer membrane efflux proteins (OEP)"/>
    <property type="match status" value="1"/>
</dbReference>
<dbReference type="InterPro" id="IPR051906">
    <property type="entry name" value="TolC-like"/>
</dbReference>
<keyword evidence="5" id="KW-0812">Transmembrane</keyword>
<keyword evidence="6" id="KW-0472">Membrane</keyword>
<sequence>MHRILILVLLLLFASPFGVKAIRVNHTPPDTLDLKACLLLGLENSRSIKKALMDEESARYYRNEVKASGLPQISAYGNYNNFVDVFPQAVPGGLFGPGEADEVQVIALGVPQSLQAGVTVNQLIFNSSYLIGLKAARTSEEFYKMLSSQTEEQVIYDIAMNYLRVAQMELQRENLNANVVQLKGLERILEAQVANDLVRKVDLNRVKVNLSTLESETENLETEIFRGLSYLKLIMGIPVDTPLELEKSEVSPRYILDFKVADLDPENRKDIQILDIQKTLYDYEYKSIKSTNHPSLVGFADFNRNSFSTNFDFLSESKVWYQGSLVGLKLQIPIFDGFAVKSRAAQSKVRQQQLLIDRSQTLDAAKMEYNNATKKYFNALQTLRANEENLLLAEDVLKETTLLYKEGLSPLTDLLEAESTQRQAQANYNNQLIQVRIAQLEILKSTGQITRIIS</sequence>
<evidence type="ECO:0000256" key="4">
    <source>
        <dbReference type="ARBA" id="ARBA00022452"/>
    </source>
</evidence>
<evidence type="ECO:0000256" key="7">
    <source>
        <dbReference type="ARBA" id="ARBA00023237"/>
    </source>
</evidence>
<dbReference type="Proteomes" id="UP001338309">
    <property type="component" value="Unassembled WGS sequence"/>
</dbReference>
<evidence type="ECO:0000256" key="2">
    <source>
        <dbReference type="ARBA" id="ARBA00007613"/>
    </source>
</evidence>
<evidence type="ECO:0000313" key="9">
    <source>
        <dbReference type="EMBL" id="GMQ30767.1"/>
    </source>
</evidence>
<keyword evidence="4" id="KW-1134">Transmembrane beta strand</keyword>
<gene>
    <name evidence="9" type="ORF">Aconfl_34100</name>
</gene>
<proteinExistence type="inferred from homology"/>
<comment type="similarity">
    <text evidence="2">Belongs to the outer membrane factor (OMF) (TC 1.B.17) family.</text>
</comment>
<accession>A0ABQ6PS62</accession>
<organism evidence="9 10">
    <name type="scientific">Algoriphagus confluentis</name>
    <dbReference type="NCBI Taxonomy" id="1697556"/>
    <lineage>
        <taxon>Bacteria</taxon>
        <taxon>Pseudomonadati</taxon>
        <taxon>Bacteroidota</taxon>
        <taxon>Cytophagia</taxon>
        <taxon>Cytophagales</taxon>
        <taxon>Cyclobacteriaceae</taxon>
        <taxon>Algoriphagus</taxon>
    </lineage>
</organism>
<dbReference type="PANTHER" id="PTHR30026">
    <property type="entry name" value="OUTER MEMBRANE PROTEIN TOLC"/>
    <property type="match status" value="1"/>
</dbReference>
<protein>
    <submittedName>
        <fullName evidence="9">TolC family protein</fullName>
    </submittedName>
</protein>
<name>A0ABQ6PS62_9BACT</name>
<dbReference type="Pfam" id="PF02321">
    <property type="entry name" value="OEP"/>
    <property type="match status" value="1"/>
</dbReference>
<dbReference type="EMBL" id="BTPD01000012">
    <property type="protein sequence ID" value="GMQ30767.1"/>
    <property type="molecule type" value="Genomic_DNA"/>
</dbReference>
<comment type="caution">
    <text evidence="9">The sequence shown here is derived from an EMBL/GenBank/DDBJ whole genome shotgun (WGS) entry which is preliminary data.</text>
</comment>
<dbReference type="SUPFAM" id="SSF56954">
    <property type="entry name" value="Outer membrane efflux proteins (OEP)"/>
    <property type="match status" value="1"/>
</dbReference>
<keyword evidence="3" id="KW-0813">Transport</keyword>
<comment type="subcellular location">
    <subcellularLocation>
        <location evidence="1">Cell outer membrane</location>
    </subcellularLocation>
</comment>
<evidence type="ECO:0000256" key="5">
    <source>
        <dbReference type="ARBA" id="ARBA00022692"/>
    </source>
</evidence>
<dbReference type="RefSeq" id="WP_338225472.1">
    <property type="nucleotide sequence ID" value="NZ_BTPD01000012.1"/>
</dbReference>
<evidence type="ECO:0000256" key="3">
    <source>
        <dbReference type="ARBA" id="ARBA00022448"/>
    </source>
</evidence>
<evidence type="ECO:0000256" key="8">
    <source>
        <dbReference type="SAM" id="Coils"/>
    </source>
</evidence>
<reference evidence="9 10" key="1">
    <citation type="submission" date="2023-08" db="EMBL/GenBank/DDBJ databases">
        <title>Draft genome sequence of Algoriphagus confluentis.</title>
        <authorList>
            <person name="Takatani N."/>
            <person name="Hosokawa M."/>
            <person name="Sawabe T."/>
        </authorList>
    </citation>
    <scope>NUCLEOTIDE SEQUENCE [LARGE SCALE GENOMIC DNA]</scope>
    <source>
        <strain evidence="9 10">NBRC 111222</strain>
    </source>
</reference>
<dbReference type="PANTHER" id="PTHR30026:SF20">
    <property type="entry name" value="OUTER MEMBRANE PROTEIN TOLC"/>
    <property type="match status" value="1"/>
</dbReference>
<evidence type="ECO:0000256" key="1">
    <source>
        <dbReference type="ARBA" id="ARBA00004442"/>
    </source>
</evidence>
<keyword evidence="8" id="KW-0175">Coiled coil</keyword>
<feature type="coiled-coil region" evidence="8">
    <location>
        <begin position="165"/>
        <end position="223"/>
    </location>
</feature>
<evidence type="ECO:0000256" key="6">
    <source>
        <dbReference type="ARBA" id="ARBA00023136"/>
    </source>
</evidence>
<keyword evidence="7" id="KW-0998">Cell outer membrane</keyword>
<dbReference type="InterPro" id="IPR003423">
    <property type="entry name" value="OMP_efflux"/>
</dbReference>
<keyword evidence="10" id="KW-1185">Reference proteome</keyword>
<evidence type="ECO:0000313" key="10">
    <source>
        <dbReference type="Proteomes" id="UP001338309"/>
    </source>
</evidence>